<dbReference type="Pfam" id="PF15615">
    <property type="entry name" value="TerB_C"/>
    <property type="match status" value="1"/>
</dbReference>
<protein>
    <submittedName>
        <fullName evidence="3">TerB N-terminal domain-containing protein</fullName>
    </submittedName>
</protein>
<evidence type="ECO:0000259" key="2">
    <source>
        <dbReference type="Pfam" id="PF15615"/>
    </source>
</evidence>
<dbReference type="InterPro" id="IPR028932">
    <property type="entry name" value="TerB-C"/>
</dbReference>
<feature type="domain" description="TerB N-terminal" evidence="1">
    <location>
        <begin position="613"/>
        <end position="700"/>
    </location>
</feature>
<evidence type="ECO:0000313" key="4">
    <source>
        <dbReference type="Proteomes" id="UP001580346"/>
    </source>
</evidence>
<gene>
    <name evidence="3" type="ORF">ACE41H_15760</name>
</gene>
<evidence type="ECO:0000259" key="1">
    <source>
        <dbReference type="Pfam" id="PF13208"/>
    </source>
</evidence>
<feature type="domain" description="TerB-C" evidence="2">
    <location>
        <begin position="870"/>
        <end position="1004"/>
    </location>
</feature>
<accession>A0ABV5AVH3</accession>
<dbReference type="EMBL" id="JBHHMI010000013">
    <property type="protein sequence ID" value="MFB5268222.1"/>
    <property type="molecule type" value="Genomic_DNA"/>
</dbReference>
<sequence length="1007" mass="116356">MRWLSSLFRNRDPVKVFFRFSKENDFVLSVDATYSLKTLSQAMRLEGVWTDGSTQAIHPQYVVACREGLLRFSEDQRYEISIDPRILQLDLLNSHPDDFRFSLAWDREQMEAVCFPPDSSEVWENGWFLFNDRIFQIRGWTAKDNIWIQSPIPATKIVEFLSITIPDALQRGIPIDSSIKLRKLPIFHLDIVKVTEVSILMILLKNCRRPEIVPGIEDYVLADNDQFFLSPYQNEIEQFLLSCEKQGRDRFILKGQQIPYLLDHIEKWSSYIRGDVDALHSMHRIIRNFELSLEAIMEYHKGIGSVYGMPVIGTGDQRMKALELHFSYRAHERYIFHPNGWIPVRILANQGLLDNALSIAKVELTPDEIVQQRSNQFEQFPFISDLPTFPAMDAASHLKALLQCGLQGGVACGERVWLPASYHILMDLIEQHPDFTILLMGPKNQLERFERGWTGSSITWIKEEDRLEAIPTLVAVTPYIAGKNRFIQDRNFDICIFLAPEEVVKTEANKTFEWMCQVRARLRLSFYVNPPEAINMKIQASILGYQDPNVAQQLIYPAAFGKIVADIVQEETESVYLQTPEQIFVAHARQFEEAALPSGGLLAPDGYEGYLPQFTAEQASWYFYWRAETRAGRYHKTSLPCIFMYIYELINGIGWIEPIDGQRQLISIWNFYRNDFPELASYLMDWIADFSWVYGVEVDHMEVIAGHVDFVSTPVIDAALMQRLRDTPARIPFDIITQLYNEPTDYIDSIKEQMEFHLPRVIGWCSTQLHKDHGVSLAEQFQPAEVESVQRNVFRHALYAGSQRTVLLQVSPYRDNKPFRDWITSIIRYSENKIRFASNMKARYRQTALAPGLQQHIDQYFTAHQAQVLRKERNIRINQEVLLSLQEDTEQVQQMLATENVYEPLETNEDQHPLMMAAQVEEMQIGSKEGSSWEQLRQRLHPKHLQLLTLIKQSAPAAELVQAAAAHGTMLELLLDEVNDIAMETLGDLLIDGTVIVEEYRELINFG</sequence>
<dbReference type="RefSeq" id="WP_375356378.1">
    <property type="nucleotide sequence ID" value="NZ_JBHHMI010000013.1"/>
</dbReference>
<dbReference type="Pfam" id="PF13208">
    <property type="entry name" value="TerB_N"/>
    <property type="match status" value="1"/>
</dbReference>
<keyword evidence="4" id="KW-1185">Reference proteome</keyword>
<comment type="caution">
    <text evidence="3">The sequence shown here is derived from an EMBL/GenBank/DDBJ whole genome shotgun (WGS) entry which is preliminary data.</text>
</comment>
<organism evidence="3 4">
    <name type="scientific">Paenibacillus enshidis</name>
    <dbReference type="NCBI Taxonomy" id="1458439"/>
    <lineage>
        <taxon>Bacteria</taxon>
        <taxon>Bacillati</taxon>
        <taxon>Bacillota</taxon>
        <taxon>Bacilli</taxon>
        <taxon>Bacillales</taxon>
        <taxon>Paenibacillaceae</taxon>
        <taxon>Paenibacillus</taxon>
    </lineage>
</organism>
<reference evidence="3 4" key="1">
    <citation type="submission" date="2024-09" db="EMBL/GenBank/DDBJ databases">
        <title>Paenibacillus zeirhizospherea sp. nov., isolated from surface of the maize (Zea mays) roots in a horticulture field, Hungary.</title>
        <authorList>
            <person name="Marton D."/>
            <person name="Farkas M."/>
            <person name="Bedics A."/>
            <person name="Toth E."/>
            <person name="Tancsics A."/>
            <person name="Boka K."/>
            <person name="Maroti G."/>
            <person name="Kriszt B."/>
            <person name="Cserhati M."/>
        </authorList>
    </citation>
    <scope>NUCLEOTIDE SEQUENCE [LARGE SCALE GENOMIC DNA]</scope>
    <source>
        <strain evidence="3 4">KCTC 33519</strain>
    </source>
</reference>
<dbReference type="InterPro" id="IPR025266">
    <property type="entry name" value="TerB_N"/>
</dbReference>
<name>A0ABV5AVH3_9BACL</name>
<dbReference type="Proteomes" id="UP001580346">
    <property type="component" value="Unassembled WGS sequence"/>
</dbReference>
<evidence type="ECO:0000313" key="3">
    <source>
        <dbReference type="EMBL" id="MFB5268222.1"/>
    </source>
</evidence>
<proteinExistence type="predicted"/>